<keyword evidence="5" id="KW-0408">Iron</keyword>
<dbReference type="SMART" id="SM00702">
    <property type="entry name" value="P4Hc"/>
    <property type="match status" value="1"/>
</dbReference>
<gene>
    <name evidence="8" type="ORF">FFLO_02234</name>
</gene>
<keyword evidence="9" id="KW-1185">Reference proteome</keyword>
<comment type="cofactor">
    <cofactor evidence="1">
        <name>L-ascorbate</name>
        <dbReference type="ChEBI" id="CHEBI:38290"/>
    </cofactor>
</comment>
<feature type="compositionally biased region" description="Low complexity" evidence="6">
    <location>
        <begin position="7"/>
        <end position="22"/>
    </location>
</feature>
<evidence type="ECO:0000313" key="8">
    <source>
        <dbReference type="EMBL" id="KAG7562342.1"/>
    </source>
</evidence>
<organism evidence="8 9">
    <name type="scientific">Filobasidium floriforme</name>
    <dbReference type="NCBI Taxonomy" id="5210"/>
    <lineage>
        <taxon>Eukaryota</taxon>
        <taxon>Fungi</taxon>
        <taxon>Dikarya</taxon>
        <taxon>Basidiomycota</taxon>
        <taxon>Agaricomycotina</taxon>
        <taxon>Tremellomycetes</taxon>
        <taxon>Filobasidiales</taxon>
        <taxon>Filobasidiaceae</taxon>
        <taxon>Filobasidium</taxon>
    </lineage>
</organism>
<evidence type="ECO:0000256" key="2">
    <source>
        <dbReference type="ARBA" id="ARBA00022723"/>
    </source>
</evidence>
<evidence type="ECO:0000256" key="6">
    <source>
        <dbReference type="SAM" id="MobiDB-lite"/>
    </source>
</evidence>
<dbReference type="GO" id="GO:0005783">
    <property type="term" value="C:endoplasmic reticulum"/>
    <property type="evidence" value="ECO:0007669"/>
    <property type="project" value="TreeGrafter"/>
</dbReference>
<keyword evidence="2" id="KW-0479">Metal-binding</keyword>
<evidence type="ECO:0000256" key="1">
    <source>
        <dbReference type="ARBA" id="ARBA00001961"/>
    </source>
</evidence>
<evidence type="ECO:0000256" key="5">
    <source>
        <dbReference type="ARBA" id="ARBA00023004"/>
    </source>
</evidence>
<dbReference type="EMBL" id="JABELV010000034">
    <property type="protein sequence ID" value="KAG7562342.1"/>
    <property type="molecule type" value="Genomic_DNA"/>
</dbReference>
<feature type="domain" description="Fe2OG dioxygenase" evidence="7">
    <location>
        <begin position="121"/>
        <end position="243"/>
    </location>
</feature>
<dbReference type="Gene3D" id="2.60.120.620">
    <property type="entry name" value="q2cbj1_9rhob like domain"/>
    <property type="match status" value="1"/>
</dbReference>
<evidence type="ECO:0000256" key="4">
    <source>
        <dbReference type="ARBA" id="ARBA00023002"/>
    </source>
</evidence>
<dbReference type="PANTHER" id="PTHR10869">
    <property type="entry name" value="PROLYL 4-HYDROXYLASE ALPHA SUBUNIT"/>
    <property type="match status" value="1"/>
</dbReference>
<evidence type="ECO:0000313" key="9">
    <source>
        <dbReference type="Proteomes" id="UP000812966"/>
    </source>
</evidence>
<feature type="region of interest" description="Disordered" evidence="6">
    <location>
        <begin position="1"/>
        <end position="22"/>
    </location>
</feature>
<dbReference type="GO" id="GO:0004656">
    <property type="term" value="F:procollagen-proline 4-dioxygenase activity"/>
    <property type="evidence" value="ECO:0007669"/>
    <property type="project" value="TreeGrafter"/>
</dbReference>
<dbReference type="GO" id="GO:0031418">
    <property type="term" value="F:L-ascorbic acid binding"/>
    <property type="evidence" value="ECO:0007669"/>
    <property type="project" value="InterPro"/>
</dbReference>
<comment type="caution">
    <text evidence="8">The sequence shown here is derived from an EMBL/GenBank/DDBJ whole genome shotgun (WGS) entry which is preliminary data.</text>
</comment>
<accession>A0A8K0JNQ5</accession>
<proteinExistence type="predicted"/>
<sequence>MPKPVKITKPAAQTAPAATQKEQPIRWPQLRPKKGLTLESILDDQIYIIDNLFSKEECEAFVRLGKTLKLEDPKPPGKDEATRTNFRFQTYDTTLSTTLQTLLTPYISGPSSPFSHPTPPKSLYPKIRMYHYPPSTFFGPHFDESTKDPVTGLRSRWTLLIYLTGAISDNDDDNDDGSSHVDGGSTIFWTKEPNRKGKGGESLSVQLRAGRAVLHKHGDDCLLHEGEVVRSGDKWILRSDLMY</sequence>
<name>A0A8K0JNQ5_9TREE</name>
<feature type="region of interest" description="Disordered" evidence="6">
    <location>
        <begin position="171"/>
        <end position="201"/>
    </location>
</feature>
<dbReference type="Proteomes" id="UP000812966">
    <property type="component" value="Unassembled WGS sequence"/>
</dbReference>
<dbReference type="PROSITE" id="PS51471">
    <property type="entry name" value="FE2OG_OXY"/>
    <property type="match status" value="1"/>
</dbReference>
<dbReference type="InterPro" id="IPR005123">
    <property type="entry name" value="Oxoglu/Fe-dep_dioxygenase_dom"/>
</dbReference>
<keyword evidence="3" id="KW-0223">Dioxygenase</keyword>
<dbReference type="AlphaFoldDB" id="A0A8K0JNQ5"/>
<keyword evidence="4" id="KW-0560">Oxidoreductase</keyword>
<evidence type="ECO:0000259" key="7">
    <source>
        <dbReference type="PROSITE" id="PS51471"/>
    </source>
</evidence>
<dbReference type="InterPro" id="IPR006620">
    <property type="entry name" value="Pro_4_hyd_alph"/>
</dbReference>
<protein>
    <recommendedName>
        <fullName evidence="7">Fe2OG dioxygenase domain-containing protein</fullName>
    </recommendedName>
</protein>
<dbReference type="GO" id="GO:0005506">
    <property type="term" value="F:iron ion binding"/>
    <property type="evidence" value="ECO:0007669"/>
    <property type="project" value="InterPro"/>
</dbReference>
<dbReference type="OrthoDB" id="69177at2759"/>
<reference evidence="8" key="1">
    <citation type="submission" date="2020-04" db="EMBL/GenBank/DDBJ databases">
        <title>Analysis of mating type loci in Filobasidium floriforme.</title>
        <authorList>
            <person name="Nowrousian M."/>
        </authorList>
    </citation>
    <scope>NUCLEOTIDE SEQUENCE</scope>
    <source>
        <strain evidence="8">CBS 6242</strain>
    </source>
</reference>
<dbReference type="PANTHER" id="PTHR10869:SF236">
    <property type="entry name" value="PROLYL 4-HYDROXYLASE ALPHA SUBUNIT DOMAIN-CONTAINING PROTEIN"/>
    <property type="match status" value="1"/>
</dbReference>
<dbReference type="InterPro" id="IPR045054">
    <property type="entry name" value="P4HA-like"/>
</dbReference>
<evidence type="ECO:0000256" key="3">
    <source>
        <dbReference type="ARBA" id="ARBA00022964"/>
    </source>
</evidence>